<feature type="transmembrane region" description="Helical" evidence="5">
    <location>
        <begin position="273"/>
        <end position="292"/>
    </location>
</feature>
<dbReference type="GO" id="GO:0016020">
    <property type="term" value="C:membrane"/>
    <property type="evidence" value="ECO:0007669"/>
    <property type="project" value="UniProtKB-SubCell"/>
</dbReference>
<evidence type="ECO:0000259" key="6">
    <source>
        <dbReference type="Pfam" id="PF00999"/>
    </source>
</evidence>
<evidence type="ECO:0000256" key="5">
    <source>
        <dbReference type="SAM" id="Phobius"/>
    </source>
</evidence>
<proteinExistence type="predicted"/>
<feature type="transmembrane region" description="Helical" evidence="5">
    <location>
        <begin position="29"/>
        <end position="46"/>
    </location>
</feature>
<feature type="transmembrane region" description="Helical" evidence="5">
    <location>
        <begin position="118"/>
        <end position="135"/>
    </location>
</feature>
<dbReference type="GO" id="GO:1902600">
    <property type="term" value="P:proton transmembrane transport"/>
    <property type="evidence" value="ECO:0007669"/>
    <property type="project" value="InterPro"/>
</dbReference>
<evidence type="ECO:0000256" key="1">
    <source>
        <dbReference type="ARBA" id="ARBA00004141"/>
    </source>
</evidence>
<feature type="transmembrane region" description="Helical" evidence="5">
    <location>
        <begin position="90"/>
        <end position="112"/>
    </location>
</feature>
<dbReference type="InterPro" id="IPR006153">
    <property type="entry name" value="Cation/H_exchanger_TM"/>
</dbReference>
<keyword evidence="2 5" id="KW-0812">Transmembrane</keyword>
<keyword evidence="4 5" id="KW-0472">Membrane</keyword>
<dbReference type="Pfam" id="PF00999">
    <property type="entry name" value="Na_H_Exchanger"/>
    <property type="match status" value="1"/>
</dbReference>
<dbReference type="AlphaFoldDB" id="A0A4R6Y9R3"/>
<accession>A0A4R6Y9R3</accession>
<feature type="transmembrane region" description="Helical" evidence="5">
    <location>
        <begin position="231"/>
        <end position="249"/>
    </location>
</feature>
<evidence type="ECO:0000256" key="3">
    <source>
        <dbReference type="ARBA" id="ARBA00022989"/>
    </source>
</evidence>
<feature type="transmembrane region" description="Helical" evidence="5">
    <location>
        <begin position="52"/>
        <end position="69"/>
    </location>
</feature>
<dbReference type="EMBL" id="SNZE01000005">
    <property type="protein sequence ID" value="TDR32187.1"/>
    <property type="molecule type" value="Genomic_DNA"/>
</dbReference>
<feature type="transmembrane region" description="Helical" evidence="5">
    <location>
        <begin position="332"/>
        <end position="350"/>
    </location>
</feature>
<feature type="transmembrane region" description="Helical" evidence="5">
    <location>
        <begin position="362"/>
        <end position="380"/>
    </location>
</feature>
<feature type="transmembrane region" description="Helical" evidence="5">
    <location>
        <begin position="147"/>
        <end position="168"/>
    </location>
</feature>
<feature type="transmembrane region" description="Helical" evidence="5">
    <location>
        <begin position="304"/>
        <end position="325"/>
    </location>
</feature>
<evidence type="ECO:0000313" key="8">
    <source>
        <dbReference type="Proteomes" id="UP000294480"/>
    </source>
</evidence>
<protein>
    <submittedName>
        <fullName evidence="7">Sodium/proton antiporter (CPA1 family)</fullName>
    </submittedName>
</protein>
<comment type="subcellular location">
    <subcellularLocation>
        <location evidence="1">Membrane</location>
        <topology evidence="1">Multi-pass membrane protein</topology>
    </subcellularLocation>
</comment>
<dbReference type="GO" id="GO:0015297">
    <property type="term" value="F:antiporter activity"/>
    <property type="evidence" value="ECO:0007669"/>
    <property type="project" value="InterPro"/>
</dbReference>
<reference evidence="7 8" key="1">
    <citation type="submission" date="2019-03" db="EMBL/GenBank/DDBJ databases">
        <title>Genomic Encyclopedia of Type Strains, Phase IV (KMG-IV): sequencing the most valuable type-strain genomes for metagenomic binning, comparative biology and taxonomic classification.</title>
        <authorList>
            <person name="Goeker M."/>
        </authorList>
    </citation>
    <scope>NUCLEOTIDE SEQUENCE [LARGE SCALE GENOMIC DNA]</scope>
    <source>
        <strain evidence="7 8">DSM 102852</strain>
    </source>
</reference>
<evidence type="ECO:0000313" key="7">
    <source>
        <dbReference type="EMBL" id="TDR32187.1"/>
    </source>
</evidence>
<sequence length="396" mass="43813">MSTVTIAIAICALLTLAYVFDLTASKTKIPSVILLLLLGWLVARVPMERPDLSFMLPILGTMGLILIVLEGSLELQINRSKIPLVKKSSLAALLPMLILPLGAAYLATLFGYPSLKNNMVNFVPLFIISSAIAIPTAQSLNPYNREFVIYESSLSDIFGVMLFNFIALNEVIDGSASIEFVKQTFVMLAISLVATLALAWLISSIKHHVKFVPIVLATVMIYLVSKHYHLPSLLFILLFGLFLGNVSLFKNKPKFNFLHPEVLGEEVHRLKDIVAEVAFLVRSLFFLFFGFLLDTNELLNTDTILLAILITSAIFGSRALVLKLFKMPKMPLMTIAPRGLITILLFLSIPPEQSIALVNKPLITQVIILTALVMMFGVMFNKTPVEEPEPNNEKVA</sequence>
<feature type="transmembrane region" description="Helical" evidence="5">
    <location>
        <begin position="209"/>
        <end position="225"/>
    </location>
</feature>
<evidence type="ECO:0000256" key="4">
    <source>
        <dbReference type="ARBA" id="ARBA00023136"/>
    </source>
</evidence>
<comment type="caution">
    <text evidence="7">The sequence shown here is derived from an EMBL/GenBank/DDBJ whole genome shotgun (WGS) entry which is preliminary data.</text>
</comment>
<dbReference type="Gene3D" id="1.20.1530.20">
    <property type="match status" value="1"/>
</dbReference>
<gene>
    <name evidence="7" type="ORF">DFR44_10574</name>
</gene>
<organism evidence="7 8">
    <name type="scientific">Hydromonas duriensis</name>
    <dbReference type="NCBI Taxonomy" id="1527608"/>
    <lineage>
        <taxon>Bacteria</taxon>
        <taxon>Pseudomonadati</taxon>
        <taxon>Pseudomonadota</taxon>
        <taxon>Betaproteobacteria</taxon>
        <taxon>Burkholderiales</taxon>
        <taxon>Burkholderiaceae</taxon>
        <taxon>Hydromonas</taxon>
    </lineage>
</organism>
<dbReference type="OrthoDB" id="643057at2"/>
<evidence type="ECO:0000256" key="2">
    <source>
        <dbReference type="ARBA" id="ARBA00022692"/>
    </source>
</evidence>
<feature type="domain" description="Cation/H+ exchanger transmembrane" evidence="6">
    <location>
        <begin position="14"/>
        <end position="373"/>
    </location>
</feature>
<feature type="transmembrane region" description="Helical" evidence="5">
    <location>
        <begin position="6"/>
        <end position="22"/>
    </location>
</feature>
<dbReference type="Proteomes" id="UP000294480">
    <property type="component" value="Unassembled WGS sequence"/>
</dbReference>
<name>A0A4R6Y9R3_9BURK</name>
<keyword evidence="8" id="KW-1185">Reference proteome</keyword>
<dbReference type="RefSeq" id="WP_133619342.1">
    <property type="nucleotide sequence ID" value="NZ_SNZE01000005.1"/>
</dbReference>
<feature type="transmembrane region" description="Helical" evidence="5">
    <location>
        <begin position="180"/>
        <end position="202"/>
    </location>
</feature>
<dbReference type="InterPro" id="IPR038770">
    <property type="entry name" value="Na+/solute_symporter_sf"/>
</dbReference>
<keyword evidence="3 5" id="KW-1133">Transmembrane helix</keyword>